<reference evidence="2" key="1">
    <citation type="submission" date="2017-08" db="EMBL/GenBank/DDBJ databases">
        <title>USMARCv1.0.</title>
        <authorList>
            <person name="Hannum G.I."/>
            <person name="Koren S."/>
            <person name="Schroeder S.G."/>
            <person name="Chin S.C."/>
            <person name="Nonneman D.J."/>
            <person name="Becker S.A."/>
            <person name="Rosen B.D."/>
            <person name="Bickhart D.M."/>
            <person name="Putnam N.H."/>
            <person name="Green R.E."/>
            <person name="Tuggle C.K."/>
            <person name="Liu H."/>
            <person name="Rohrer G.A."/>
            <person name="Warr A."/>
            <person name="Hall R."/>
            <person name="Kim K."/>
            <person name="Hume D.A."/>
            <person name="Talbot R."/>
            <person name="Chow W."/>
            <person name="Howe K."/>
            <person name="Schwartz A.S."/>
            <person name="Watson M."/>
            <person name="Archibald A.L."/>
            <person name="Phillippy A.M."/>
            <person name="Smith T.P.L."/>
        </authorList>
    </citation>
    <scope>NUCLEOTIDE SEQUENCE [LARGE SCALE GENOMIC DNA]</scope>
</reference>
<accession>A0A4X1SPH5</accession>
<proteinExistence type="predicted"/>
<dbReference type="Proteomes" id="UP000314985">
    <property type="component" value="Unassembled WGS sequence"/>
</dbReference>
<evidence type="ECO:0000313" key="1">
    <source>
        <dbReference type="Ensembl" id="ENSSSCP00070004277.1"/>
    </source>
</evidence>
<dbReference type="Ensembl" id="ENSSSCT00070005267.1">
    <property type="protein sequence ID" value="ENSSSCP00070004277.1"/>
    <property type="gene ID" value="ENSSSCG00070002824.1"/>
</dbReference>
<sequence>IALFSLIAMNQHQFFRLGGYVDLLDLGPGSPGNGLSLVVPTWGVAEEARIKMLLLQQTPRSQQVPLLLPRQ</sequence>
<evidence type="ECO:0000313" key="2">
    <source>
        <dbReference type="Proteomes" id="UP000314985"/>
    </source>
</evidence>
<organism evidence="1 2">
    <name type="scientific">Sus scrofa</name>
    <name type="common">Pig</name>
    <dbReference type="NCBI Taxonomy" id="9823"/>
    <lineage>
        <taxon>Eukaryota</taxon>
        <taxon>Metazoa</taxon>
        <taxon>Chordata</taxon>
        <taxon>Craniata</taxon>
        <taxon>Vertebrata</taxon>
        <taxon>Euteleostomi</taxon>
        <taxon>Mammalia</taxon>
        <taxon>Eutheria</taxon>
        <taxon>Laurasiatheria</taxon>
        <taxon>Artiodactyla</taxon>
        <taxon>Suina</taxon>
        <taxon>Suidae</taxon>
        <taxon>Sus</taxon>
    </lineage>
</organism>
<dbReference type="AlphaFoldDB" id="A0A4X1SPH5"/>
<name>A0A4X1SPH5_PIG</name>
<protein>
    <submittedName>
        <fullName evidence="1">Uncharacterized protein</fullName>
    </submittedName>
</protein>
<reference evidence="1" key="2">
    <citation type="submission" date="2025-08" db="UniProtKB">
        <authorList>
            <consortium name="Ensembl"/>
        </authorList>
    </citation>
    <scope>IDENTIFICATION</scope>
</reference>